<proteinExistence type="predicted"/>
<dbReference type="AlphaFoldDB" id="A0A232EFE7"/>
<protein>
    <submittedName>
        <fullName evidence="1">Uncharacterized protein</fullName>
    </submittedName>
</protein>
<accession>A0A232EFE7</accession>
<evidence type="ECO:0000313" key="2">
    <source>
        <dbReference type="Proteomes" id="UP000215335"/>
    </source>
</evidence>
<organism evidence="1 2">
    <name type="scientific">Trichomalopsis sarcophagae</name>
    <dbReference type="NCBI Taxonomy" id="543379"/>
    <lineage>
        <taxon>Eukaryota</taxon>
        <taxon>Metazoa</taxon>
        <taxon>Ecdysozoa</taxon>
        <taxon>Arthropoda</taxon>
        <taxon>Hexapoda</taxon>
        <taxon>Insecta</taxon>
        <taxon>Pterygota</taxon>
        <taxon>Neoptera</taxon>
        <taxon>Endopterygota</taxon>
        <taxon>Hymenoptera</taxon>
        <taxon>Apocrita</taxon>
        <taxon>Proctotrupomorpha</taxon>
        <taxon>Chalcidoidea</taxon>
        <taxon>Pteromalidae</taxon>
        <taxon>Pteromalinae</taxon>
        <taxon>Trichomalopsis</taxon>
    </lineage>
</organism>
<keyword evidence="2" id="KW-1185">Reference proteome</keyword>
<dbReference type="Proteomes" id="UP000215335">
    <property type="component" value="Unassembled WGS sequence"/>
</dbReference>
<sequence length="35" mass="3984">MAVRHSNVRDSPAIYDIFHGVMLANCVRSEVAFNY</sequence>
<name>A0A232EFE7_9HYME</name>
<dbReference type="EMBL" id="NNAY01005035">
    <property type="protein sequence ID" value="OXU17080.1"/>
    <property type="molecule type" value="Genomic_DNA"/>
</dbReference>
<comment type="caution">
    <text evidence="1">The sequence shown here is derived from an EMBL/GenBank/DDBJ whole genome shotgun (WGS) entry which is preliminary data.</text>
</comment>
<evidence type="ECO:0000313" key="1">
    <source>
        <dbReference type="EMBL" id="OXU17080.1"/>
    </source>
</evidence>
<gene>
    <name evidence="1" type="ORF">TSAR_014754</name>
</gene>
<reference evidence="1 2" key="1">
    <citation type="journal article" date="2017" name="Curr. Biol.">
        <title>The Evolution of Venom by Co-option of Single-Copy Genes.</title>
        <authorList>
            <person name="Martinson E.O."/>
            <person name="Mrinalini"/>
            <person name="Kelkar Y.D."/>
            <person name="Chang C.H."/>
            <person name="Werren J.H."/>
        </authorList>
    </citation>
    <scope>NUCLEOTIDE SEQUENCE [LARGE SCALE GENOMIC DNA]</scope>
    <source>
        <strain evidence="1 2">Alberta</strain>
        <tissue evidence="1">Whole body</tissue>
    </source>
</reference>